<dbReference type="Proteomes" id="UP000199051">
    <property type="component" value="Unassembled WGS sequence"/>
</dbReference>
<keyword evidence="6" id="KW-1185">Reference proteome</keyword>
<dbReference type="STRING" id="155974.SAMN04487818_102332"/>
<dbReference type="EMBL" id="FOGI01000002">
    <property type="protein sequence ID" value="SER27116.1"/>
    <property type="molecule type" value="Genomic_DNA"/>
</dbReference>
<dbReference type="GO" id="GO:0043531">
    <property type="term" value="F:ADP binding"/>
    <property type="evidence" value="ECO:0007669"/>
    <property type="project" value="InterPro"/>
</dbReference>
<dbReference type="InterPro" id="IPR002182">
    <property type="entry name" value="NB-ARC"/>
</dbReference>
<keyword evidence="3" id="KW-0802">TPR repeat</keyword>
<feature type="domain" description="Bacterial transcriptional activator" evidence="4">
    <location>
        <begin position="102"/>
        <end position="239"/>
    </location>
</feature>
<dbReference type="InterPro" id="IPR001867">
    <property type="entry name" value="OmpR/PhoB-type_DNA-bd"/>
</dbReference>
<evidence type="ECO:0000256" key="1">
    <source>
        <dbReference type="ARBA" id="ARBA00005820"/>
    </source>
</evidence>
<dbReference type="Gene3D" id="1.25.40.10">
    <property type="entry name" value="Tetratricopeptide repeat domain"/>
    <property type="match status" value="3"/>
</dbReference>
<dbReference type="InterPro" id="IPR036388">
    <property type="entry name" value="WH-like_DNA-bd_sf"/>
</dbReference>
<dbReference type="PANTHER" id="PTHR47691">
    <property type="entry name" value="REGULATOR-RELATED"/>
    <property type="match status" value="1"/>
</dbReference>
<dbReference type="SUPFAM" id="SSF46894">
    <property type="entry name" value="C-terminal effector domain of the bipartite response regulators"/>
    <property type="match status" value="1"/>
</dbReference>
<proteinExistence type="inferred from homology"/>
<organism evidence="5 6">
    <name type="scientific">Actinokineospora terrae</name>
    <dbReference type="NCBI Taxonomy" id="155974"/>
    <lineage>
        <taxon>Bacteria</taxon>
        <taxon>Bacillati</taxon>
        <taxon>Actinomycetota</taxon>
        <taxon>Actinomycetes</taxon>
        <taxon>Pseudonocardiales</taxon>
        <taxon>Pseudonocardiaceae</taxon>
        <taxon>Actinokineospora</taxon>
    </lineage>
</organism>
<dbReference type="InterPro" id="IPR005158">
    <property type="entry name" value="BTAD"/>
</dbReference>
<dbReference type="Pfam" id="PF03704">
    <property type="entry name" value="BTAD"/>
    <property type="match status" value="1"/>
</dbReference>
<dbReference type="SMART" id="SM01043">
    <property type="entry name" value="BTAD"/>
    <property type="match status" value="1"/>
</dbReference>
<dbReference type="PROSITE" id="PS50005">
    <property type="entry name" value="TPR"/>
    <property type="match status" value="1"/>
</dbReference>
<dbReference type="AlphaFoldDB" id="A0A1H9MTS2"/>
<dbReference type="Gene3D" id="3.40.50.300">
    <property type="entry name" value="P-loop containing nucleotide triphosphate hydrolases"/>
    <property type="match status" value="1"/>
</dbReference>
<dbReference type="InterPro" id="IPR019734">
    <property type="entry name" value="TPR_rpt"/>
</dbReference>
<dbReference type="SMART" id="SM00028">
    <property type="entry name" value="TPR"/>
    <property type="match status" value="6"/>
</dbReference>
<dbReference type="Pfam" id="PF00931">
    <property type="entry name" value="NB-ARC"/>
    <property type="match status" value="1"/>
</dbReference>
<accession>A0A1H9MTS2</accession>
<dbReference type="InterPro" id="IPR027417">
    <property type="entry name" value="P-loop_NTPase"/>
</dbReference>
<sequence>MEIQLLGAVGIAGPTGTDTLDRSPERGLLAALAFSLGRRITRTALIDRLWSEAEQSDRTQDTLDRYARRLRAALRAAGTAGDEIHYDRFTQAYSLRCARDQVDYQRFAADMAIARRSGDTTLMRSALDLWRGPALTGVRGHWAEGRRQRLHDERRAALHDMLVIWTRDRRFDEVVAALDPVDGQIGLDDRLLLLGVEALARAGRRGDIDPWCGQVVERMREIVGTEPAPETVARVRELVAARPVPRSPDPVAAPPVVPSAMFILHRAAADFTGRHAEITKLVAAVERAGTGTTHGGWVYSIDGMPGVGKTAFALHVARRIAHRFSDGPLFLELHGHVPGQSPVRPTDALQSLLRETGIPLDDIPGHLDDRARLWRARTAGKRYLLVLDDVADHDQLRPLLPATPGSLVIITSRTRLVDLDGGVSLTIDTLPTGDAITMLVRLARRADVVDSPGVRRLVELCGRLPLAIGIVASHLHGHPRWTAEDVIAQWSEDHNQLTDLQEGDRSVRLAFDTSFRGLTLPQQDLFRLLGAHPGPDIEVHAVAEMLDLPLGDVRRELEALHQRHLVDERIGGRYRFHDLLRSYARLKADVLTAPVRAEVVTRLLRFYLHNVYVAGTHVPARRTPADPTPPVPSRHAYPVLDTAQALRWLTAELPTIAAVVDSAADHPDVVRLSTYLHPFLRSYGYWGHAQPIHQTAIRAATAAGDDLGKADALMDLAKVEGLVGDYQRSADHLAEAVQLYNACGVLQGRANALNSLGVVEYQIGDYAAAADSLFQALQLCTELGDELGRANAFKGLGIVELLRGRYAAATERFTRSQLAYAEADDQRGVATALRMLGNTTLELGRVAEAIALFERSLRIMVAHDDRPGRANVLHHLGAAQIAVGDLASAELTLAEALAVYVAHNDPVGQGDIQLQMGVLRFEQGKPDEAAPAYAEALRLFTMTNNHAGMVRTHLALGDLALARDDLVPARSELARARAHFGFVRAKSRDSGSEINLAHAALGFARAAAREADPGALAEAQWALAEYLRLGSPKASAAGALVTQLRR</sequence>
<dbReference type="Pfam" id="PF00486">
    <property type="entry name" value="Trans_reg_C"/>
    <property type="match status" value="1"/>
</dbReference>
<dbReference type="Pfam" id="PF13424">
    <property type="entry name" value="TPR_12"/>
    <property type="match status" value="2"/>
</dbReference>
<feature type="repeat" description="TPR" evidence="3">
    <location>
        <begin position="830"/>
        <end position="863"/>
    </location>
</feature>
<dbReference type="SUPFAM" id="SSF48452">
    <property type="entry name" value="TPR-like"/>
    <property type="match status" value="4"/>
</dbReference>
<dbReference type="GO" id="GO:0000160">
    <property type="term" value="P:phosphorelay signal transduction system"/>
    <property type="evidence" value="ECO:0007669"/>
    <property type="project" value="InterPro"/>
</dbReference>
<evidence type="ECO:0000313" key="6">
    <source>
        <dbReference type="Proteomes" id="UP000199051"/>
    </source>
</evidence>
<dbReference type="PANTHER" id="PTHR47691:SF3">
    <property type="entry name" value="HTH-TYPE TRANSCRIPTIONAL REGULATOR RV0890C-RELATED"/>
    <property type="match status" value="1"/>
</dbReference>
<dbReference type="Gene3D" id="1.10.10.10">
    <property type="entry name" value="Winged helix-like DNA-binding domain superfamily/Winged helix DNA-binding domain"/>
    <property type="match status" value="1"/>
</dbReference>
<evidence type="ECO:0000256" key="3">
    <source>
        <dbReference type="PROSITE-ProRule" id="PRU00339"/>
    </source>
</evidence>
<evidence type="ECO:0000256" key="2">
    <source>
        <dbReference type="ARBA" id="ARBA00023125"/>
    </source>
</evidence>
<reference evidence="6" key="1">
    <citation type="submission" date="2016-10" db="EMBL/GenBank/DDBJ databases">
        <authorList>
            <person name="Varghese N."/>
            <person name="Submissions S."/>
        </authorList>
    </citation>
    <scope>NUCLEOTIDE SEQUENCE [LARGE SCALE GENOMIC DNA]</scope>
    <source>
        <strain evidence="6">DSM 44260</strain>
    </source>
</reference>
<dbReference type="GO" id="GO:0003677">
    <property type="term" value="F:DNA binding"/>
    <property type="evidence" value="ECO:0007669"/>
    <property type="project" value="UniProtKB-KW"/>
</dbReference>
<gene>
    <name evidence="5" type="ORF">SAMN04487818_102332</name>
</gene>
<name>A0A1H9MTS2_9PSEU</name>
<protein>
    <submittedName>
        <fullName evidence="5">DNA-binding transcriptional activator of the SARP family</fullName>
    </submittedName>
</protein>
<keyword evidence="2 5" id="KW-0238">DNA-binding</keyword>
<dbReference type="SUPFAM" id="SSF52540">
    <property type="entry name" value="P-loop containing nucleoside triphosphate hydrolases"/>
    <property type="match status" value="1"/>
</dbReference>
<dbReference type="InterPro" id="IPR016032">
    <property type="entry name" value="Sig_transdc_resp-reg_C-effctor"/>
</dbReference>
<evidence type="ECO:0000313" key="5">
    <source>
        <dbReference type="EMBL" id="SER27116.1"/>
    </source>
</evidence>
<comment type="similarity">
    <text evidence="1">Belongs to the AfsR/DnrI/RedD regulatory family.</text>
</comment>
<dbReference type="PRINTS" id="PR00364">
    <property type="entry name" value="DISEASERSIST"/>
</dbReference>
<dbReference type="InterPro" id="IPR011990">
    <property type="entry name" value="TPR-like_helical_dom_sf"/>
</dbReference>
<evidence type="ECO:0000259" key="4">
    <source>
        <dbReference type="SMART" id="SM01043"/>
    </source>
</evidence>
<dbReference type="GO" id="GO:0006355">
    <property type="term" value="P:regulation of DNA-templated transcription"/>
    <property type="evidence" value="ECO:0007669"/>
    <property type="project" value="InterPro"/>
</dbReference>